<dbReference type="EMBL" id="JAGPNK010000001">
    <property type="protein sequence ID" value="KAH7328570.1"/>
    <property type="molecule type" value="Genomic_DNA"/>
</dbReference>
<dbReference type="AlphaFoldDB" id="A0A8K0T499"/>
<keyword evidence="2" id="KW-1185">Reference proteome</keyword>
<sequence length="209" mass="22642">MGNDNERGSFRRSHPRGDVGCLRRHTVLASGPGRCAWFVGRPGMLSLLSLSGEAGRPMGGITIATTTSGYCSSITAPTHVFSTTHLFFPSRCIHPADVHGVRCILSVLDSSGGNSASCKLPEKPLLALPNKGIRWCVANKPLQPNGVLLVRSMACCPALPYRHQDGWIMAALSLHWTVQNPLIPPNSWLWLIKTKGNMVFFFHASANSI</sequence>
<evidence type="ECO:0000313" key="2">
    <source>
        <dbReference type="Proteomes" id="UP000813444"/>
    </source>
</evidence>
<reference evidence="1" key="1">
    <citation type="journal article" date="2021" name="Nat. Commun.">
        <title>Genetic determinants of endophytism in the Arabidopsis root mycobiome.</title>
        <authorList>
            <person name="Mesny F."/>
            <person name="Miyauchi S."/>
            <person name="Thiergart T."/>
            <person name="Pickel B."/>
            <person name="Atanasova L."/>
            <person name="Karlsson M."/>
            <person name="Huettel B."/>
            <person name="Barry K.W."/>
            <person name="Haridas S."/>
            <person name="Chen C."/>
            <person name="Bauer D."/>
            <person name="Andreopoulos W."/>
            <person name="Pangilinan J."/>
            <person name="LaButti K."/>
            <person name="Riley R."/>
            <person name="Lipzen A."/>
            <person name="Clum A."/>
            <person name="Drula E."/>
            <person name="Henrissat B."/>
            <person name="Kohler A."/>
            <person name="Grigoriev I.V."/>
            <person name="Martin F.M."/>
            <person name="Hacquard S."/>
        </authorList>
    </citation>
    <scope>NUCLEOTIDE SEQUENCE</scope>
    <source>
        <strain evidence="1">MPI-CAGE-CH-0235</strain>
    </source>
</reference>
<gene>
    <name evidence="1" type="ORF">B0I35DRAFT_21406</name>
</gene>
<dbReference type="Proteomes" id="UP000813444">
    <property type="component" value="Unassembled WGS sequence"/>
</dbReference>
<proteinExistence type="predicted"/>
<name>A0A8K0T499_9HYPO</name>
<evidence type="ECO:0000313" key="1">
    <source>
        <dbReference type="EMBL" id="KAH7328570.1"/>
    </source>
</evidence>
<protein>
    <submittedName>
        <fullName evidence="1">Uncharacterized protein</fullName>
    </submittedName>
</protein>
<comment type="caution">
    <text evidence="1">The sequence shown here is derived from an EMBL/GenBank/DDBJ whole genome shotgun (WGS) entry which is preliminary data.</text>
</comment>
<organism evidence="1 2">
    <name type="scientific">Stachybotrys elegans</name>
    <dbReference type="NCBI Taxonomy" id="80388"/>
    <lineage>
        <taxon>Eukaryota</taxon>
        <taxon>Fungi</taxon>
        <taxon>Dikarya</taxon>
        <taxon>Ascomycota</taxon>
        <taxon>Pezizomycotina</taxon>
        <taxon>Sordariomycetes</taxon>
        <taxon>Hypocreomycetidae</taxon>
        <taxon>Hypocreales</taxon>
        <taxon>Stachybotryaceae</taxon>
        <taxon>Stachybotrys</taxon>
    </lineage>
</organism>
<accession>A0A8K0T499</accession>